<dbReference type="PANTHER" id="PTHR43005:SF2">
    <property type="entry name" value="INTEGRAL MEMBRANE SUGAR TRANSPORT PROTEIN"/>
    <property type="match status" value="1"/>
</dbReference>
<keyword evidence="4 7" id="KW-0812">Transmembrane</keyword>
<keyword evidence="3" id="KW-1003">Cell membrane</keyword>
<protein>
    <submittedName>
        <fullName evidence="9">Sugar ABC transporter permease</fullName>
    </submittedName>
</protein>
<keyword evidence="5 7" id="KW-1133">Transmembrane helix</keyword>
<feature type="transmembrane region" description="Helical" evidence="7">
    <location>
        <begin position="107"/>
        <end position="127"/>
    </location>
</feature>
<feature type="transmembrane region" description="Helical" evidence="7">
    <location>
        <begin position="157"/>
        <end position="179"/>
    </location>
</feature>
<dbReference type="AlphaFoldDB" id="A0A7V3YGU8"/>
<evidence type="ECO:0000256" key="1">
    <source>
        <dbReference type="ARBA" id="ARBA00004651"/>
    </source>
</evidence>
<dbReference type="InterPro" id="IPR035906">
    <property type="entry name" value="MetI-like_sf"/>
</dbReference>
<evidence type="ECO:0000259" key="8">
    <source>
        <dbReference type="PROSITE" id="PS50928"/>
    </source>
</evidence>
<dbReference type="EMBL" id="DTFV01000086">
    <property type="protein sequence ID" value="HGI30849.1"/>
    <property type="molecule type" value="Genomic_DNA"/>
</dbReference>
<dbReference type="PANTHER" id="PTHR43005">
    <property type="entry name" value="BLR7065 PROTEIN"/>
    <property type="match status" value="1"/>
</dbReference>
<gene>
    <name evidence="9" type="ORF">ENV30_06035</name>
</gene>
<dbReference type="CDD" id="cd06261">
    <property type="entry name" value="TM_PBP2"/>
    <property type="match status" value="1"/>
</dbReference>
<comment type="caution">
    <text evidence="9">The sequence shown here is derived from an EMBL/GenBank/DDBJ whole genome shotgun (WGS) entry which is preliminary data.</text>
</comment>
<organism evidence="9">
    <name type="scientific">Candidatus Caldatribacterium californiense</name>
    <dbReference type="NCBI Taxonomy" id="1454726"/>
    <lineage>
        <taxon>Bacteria</taxon>
        <taxon>Pseudomonadati</taxon>
        <taxon>Atribacterota</taxon>
        <taxon>Atribacteria</taxon>
        <taxon>Atribacterales</taxon>
        <taxon>Candidatus Caldatribacteriaceae</taxon>
        <taxon>Candidatus Caldatribacterium</taxon>
    </lineage>
</organism>
<dbReference type="Gene3D" id="1.10.3720.10">
    <property type="entry name" value="MetI-like"/>
    <property type="match status" value="1"/>
</dbReference>
<feature type="transmembrane region" description="Helical" evidence="7">
    <location>
        <begin position="72"/>
        <end position="95"/>
    </location>
</feature>
<comment type="similarity">
    <text evidence="7">Belongs to the binding-protein-dependent transport system permease family.</text>
</comment>
<evidence type="ECO:0000256" key="6">
    <source>
        <dbReference type="ARBA" id="ARBA00023136"/>
    </source>
</evidence>
<reference evidence="9" key="1">
    <citation type="journal article" date="2020" name="mSystems">
        <title>Genome- and Community-Level Interaction Insights into Carbon Utilization and Element Cycling Functions of Hydrothermarchaeota in Hydrothermal Sediment.</title>
        <authorList>
            <person name="Zhou Z."/>
            <person name="Liu Y."/>
            <person name="Xu W."/>
            <person name="Pan J."/>
            <person name="Luo Z.H."/>
            <person name="Li M."/>
        </authorList>
    </citation>
    <scope>NUCLEOTIDE SEQUENCE [LARGE SCALE GENOMIC DNA]</scope>
    <source>
        <strain evidence="9">SpSt-747</strain>
    </source>
</reference>
<evidence type="ECO:0000313" key="9">
    <source>
        <dbReference type="EMBL" id="HGI30849.1"/>
    </source>
</evidence>
<evidence type="ECO:0000256" key="5">
    <source>
        <dbReference type="ARBA" id="ARBA00022989"/>
    </source>
</evidence>
<dbReference type="InterPro" id="IPR000515">
    <property type="entry name" value="MetI-like"/>
</dbReference>
<comment type="subcellular location">
    <subcellularLocation>
        <location evidence="1 7">Cell membrane</location>
        <topology evidence="1 7">Multi-pass membrane protein</topology>
    </subcellularLocation>
</comment>
<feature type="transmembrane region" description="Helical" evidence="7">
    <location>
        <begin position="12"/>
        <end position="35"/>
    </location>
</feature>
<evidence type="ECO:0000256" key="2">
    <source>
        <dbReference type="ARBA" id="ARBA00022448"/>
    </source>
</evidence>
<evidence type="ECO:0000256" key="3">
    <source>
        <dbReference type="ARBA" id="ARBA00022475"/>
    </source>
</evidence>
<accession>A0A7V3YGU8</accession>
<dbReference type="PROSITE" id="PS50928">
    <property type="entry name" value="ABC_TM1"/>
    <property type="match status" value="1"/>
</dbReference>
<dbReference type="GO" id="GO:0005886">
    <property type="term" value="C:plasma membrane"/>
    <property type="evidence" value="ECO:0007669"/>
    <property type="project" value="UniProtKB-SubCell"/>
</dbReference>
<keyword evidence="6 7" id="KW-0472">Membrane</keyword>
<evidence type="ECO:0000256" key="4">
    <source>
        <dbReference type="ARBA" id="ARBA00022692"/>
    </source>
</evidence>
<sequence length="294" mass="33418">MLARRRIQRAGFLMILPLLVILLGLTMYPFGYMVYMSFFRYSLASWEKPQFIGFSNYRDILRDRTAISSIDFTVLLLVVAVPLEILLGMAIAFLLRDTFGERVFRSALLIPMMVPAVVAGIAWKMLYNFEFGPVNYFLSLLGIPKISWLGTQFFSRLGVILIDVWQWTPFVFLVLYAGLQSLPRDVVEASFVDGASGFSAFRYIEFPLLRPLLFVVLIIRVIDALKIFDIVYMVTFGGPGSSTHSYSFYIYKVGVSFGWDIGYASALSVLLLLAVSLLVSLLIRMLRLRETLEL</sequence>
<dbReference type="GO" id="GO:0055085">
    <property type="term" value="P:transmembrane transport"/>
    <property type="evidence" value="ECO:0007669"/>
    <property type="project" value="InterPro"/>
</dbReference>
<evidence type="ECO:0000256" key="7">
    <source>
        <dbReference type="RuleBase" id="RU363032"/>
    </source>
</evidence>
<dbReference type="Pfam" id="PF00528">
    <property type="entry name" value="BPD_transp_1"/>
    <property type="match status" value="1"/>
</dbReference>
<feature type="transmembrane region" description="Helical" evidence="7">
    <location>
        <begin position="263"/>
        <end position="283"/>
    </location>
</feature>
<feature type="domain" description="ABC transmembrane type-1" evidence="8">
    <location>
        <begin position="70"/>
        <end position="282"/>
    </location>
</feature>
<name>A0A7V3YGU8_9BACT</name>
<dbReference type="SUPFAM" id="SSF161098">
    <property type="entry name" value="MetI-like"/>
    <property type="match status" value="1"/>
</dbReference>
<proteinExistence type="inferred from homology"/>
<keyword evidence="2 7" id="KW-0813">Transport</keyword>